<feature type="region of interest" description="Disordered" evidence="1">
    <location>
        <begin position="23"/>
        <end position="52"/>
    </location>
</feature>
<proteinExistence type="predicted"/>
<dbReference type="EMBL" id="CP144089">
    <property type="protein sequence ID" value="WWD07242.1"/>
    <property type="molecule type" value="Genomic_DNA"/>
</dbReference>
<evidence type="ECO:0000313" key="2">
    <source>
        <dbReference type="EMBL" id="WWD07242.1"/>
    </source>
</evidence>
<feature type="compositionally biased region" description="Polar residues" evidence="1">
    <location>
        <begin position="29"/>
        <end position="48"/>
    </location>
</feature>
<name>A0AAX4KLM4_9TREE</name>
<protein>
    <recommendedName>
        <fullName evidence="4">VHS domain-containing protein</fullName>
    </recommendedName>
</protein>
<dbReference type="RefSeq" id="XP_066085209.1">
    <property type="nucleotide sequence ID" value="XM_066229112.1"/>
</dbReference>
<dbReference type="Proteomes" id="UP001358614">
    <property type="component" value="Chromosome 1"/>
</dbReference>
<reference evidence="2 3" key="1">
    <citation type="submission" date="2024-01" db="EMBL/GenBank/DDBJ databases">
        <title>Comparative genomics of Cryptococcus and Kwoniella reveals pathogenesis evolution and contrasting modes of karyotype evolution via chromosome fusion or intercentromeric recombination.</title>
        <authorList>
            <person name="Coelho M.A."/>
            <person name="David-Palma M."/>
            <person name="Shea T."/>
            <person name="Bowers K."/>
            <person name="McGinley-Smith S."/>
            <person name="Mohammad A.W."/>
            <person name="Gnirke A."/>
            <person name="Yurkov A.M."/>
            <person name="Nowrousian M."/>
            <person name="Sun S."/>
            <person name="Cuomo C.A."/>
            <person name="Heitman J."/>
        </authorList>
    </citation>
    <scope>NUCLEOTIDE SEQUENCE [LARGE SCALE GENOMIC DNA]</scope>
    <source>
        <strain evidence="2 3">PYCC6329</strain>
    </source>
</reference>
<evidence type="ECO:0000313" key="3">
    <source>
        <dbReference type="Proteomes" id="UP001358614"/>
    </source>
</evidence>
<dbReference type="GeneID" id="91104140"/>
<evidence type="ECO:0000256" key="1">
    <source>
        <dbReference type="SAM" id="MobiDB-lite"/>
    </source>
</evidence>
<dbReference type="KEGG" id="ker:91104140"/>
<gene>
    <name evidence="2" type="ORF">V865_005339</name>
</gene>
<evidence type="ECO:0008006" key="4">
    <source>
        <dbReference type="Google" id="ProtNLM"/>
    </source>
</evidence>
<sequence length="405" mass="44993">MLDTLPVKAKMDDTPSFFEAITTDDESHQQTTALAQATEENPTDTSFTGPRALSAPNLAAQLQRAARTSVSDQSDRFALPQFRQLSEDPEWAQQLATTLWASQQQLTDAQKIGDSARALRNRLTQIFEYETKVKESLHFEAVTDKLPEEALKLVQSGGEGDFERLYRCAHSTLKLERSSDVEDTIRLLSIIDEWKRDGGVSKTVKRKASFSSSKEIRECPIAANSSSDTIQADTVAIPDDFKTKGGTLTLSDILDSTNSSSRHPLAVELMEYASTDAHKRQNTSVREVIQSLAHDHELTDFRAECIDAIDYSIETNMASELNRLAVDIQDVPTPFSKKPGETIRMDVAENRASSVVSTLGEVSKRLTSLRRVDPSALAQVGSHLIELSRLFQTLQDRAEDMDIKE</sequence>
<dbReference type="AlphaFoldDB" id="A0AAX4KLM4"/>
<accession>A0AAX4KLM4</accession>
<organism evidence="2 3">
    <name type="scientific">Kwoniella europaea PYCC6329</name>
    <dbReference type="NCBI Taxonomy" id="1423913"/>
    <lineage>
        <taxon>Eukaryota</taxon>
        <taxon>Fungi</taxon>
        <taxon>Dikarya</taxon>
        <taxon>Basidiomycota</taxon>
        <taxon>Agaricomycotina</taxon>
        <taxon>Tremellomycetes</taxon>
        <taxon>Tremellales</taxon>
        <taxon>Cryptococcaceae</taxon>
        <taxon>Kwoniella</taxon>
    </lineage>
</organism>
<keyword evidence="3" id="KW-1185">Reference proteome</keyword>